<feature type="non-terminal residue" evidence="1">
    <location>
        <position position="125"/>
    </location>
</feature>
<evidence type="ECO:0000313" key="1">
    <source>
        <dbReference type="EMBL" id="CAG8692599.1"/>
    </source>
</evidence>
<organism evidence="1 2">
    <name type="scientific">Cetraspora pellucida</name>
    <dbReference type="NCBI Taxonomy" id="1433469"/>
    <lineage>
        <taxon>Eukaryota</taxon>
        <taxon>Fungi</taxon>
        <taxon>Fungi incertae sedis</taxon>
        <taxon>Mucoromycota</taxon>
        <taxon>Glomeromycotina</taxon>
        <taxon>Glomeromycetes</taxon>
        <taxon>Diversisporales</taxon>
        <taxon>Gigasporaceae</taxon>
        <taxon>Cetraspora</taxon>
    </lineage>
</organism>
<keyword evidence="2" id="KW-1185">Reference proteome</keyword>
<protein>
    <submittedName>
        <fullName evidence="1">14543_t:CDS:1</fullName>
    </submittedName>
</protein>
<feature type="non-terminal residue" evidence="1">
    <location>
        <position position="1"/>
    </location>
</feature>
<comment type="caution">
    <text evidence="1">The sequence shown here is derived from an EMBL/GenBank/DDBJ whole genome shotgun (WGS) entry which is preliminary data.</text>
</comment>
<evidence type="ECO:0000313" key="2">
    <source>
        <dbReference type="Proteomes" id="UP000789366"/>
    </source>
</evidence>
<sequence length="125" mass="14882">SYSKAMPIARTTMITESHWCVLKHVYKYNCNRLHLDRLTQILTKELVSDMEYTWRRYCYNRDLPSCMLSLLRINFNNNPWNNAFQNNNIEAGRSERIPNSNIRTLISAQHTIIESRKAELNEDMK</sequence>
<gene>
    <name evidence="1" type="ORF">SPELUC_LOCUS10834</name>
</gene>
<accession>A0ACA9P5Y5</accession>
<proteinExistence type="predicted"/>
<dbReference type="EMBL" id="CAJVPW010021261">
    <property type="protein sequence ID" value="CAG8692599.1"/>
    <property type="molecule type" value="Genomic_DNA"/>
</dbReference>
<name>A0ACA9P5Y5_9GLOM</name>
<reference evidence="1" key="1">
    <citation type="submission" date="2021-06" db="EMBL/GenBank/DDBJ databases">
        <authorList>
            <person name="Kallberg Y."/>
            <person name="Tangrot J."/>
            <person name="Rosling A."/>
        </authorList>
    </citation>
    <scope>NUCLEOTIDE SEQUENCE</scope>
    <source>
        <strain evidence="1">28 12/20/2015</strain>
    </source>
</reference>
<dbReference type="Proteomes" id="UP000789366">
    <property type="component" value="Unassembled WGS sequence"/>
</dbReference>